<evidence type="ECO:0000313" key="2">
    <source>
        <dbReference type="EMBL" id="MFC3677288.1"/>
    </source>
</evidence>
<name>A0ABV7VJZ0_9PROT</name>
<dbReference type="Pfam" id="PF20360">
    <property type="entry name" value="DUF6655"/>
    <property type="match status" value="1"/>
</dbReference>
<dbReference type="EMBL" id="JBHRYJ010000004">
    <property type="protein sequence ID" value="MFC3677288.1"/>
    <property type="molecule type" value="Genomic_DNA"/>
</dbReference>
<feature type="signal peptide" evidence="1">
    <location>
        <begin position="1"/>
        <end position="19"/>
    </location>
</feature>
<dbReference type="InterPro" id="IPR046596">
    <property type="entry name" value="DUF6655"/>
</dbReference>
<sequence>MFRSLVLSAALILSLAACSTVRETEPDHTATEQLLFSTAADRAAAKLSLTVPDGAKVFVDGGATDGSTQAKYLLSAIRDQILRKGGLLVDDKKQADMAVEPRIGAMSVDHNKTLYGIPDYGIPVPLAGPLKTPEIAFYKRETQQGVIKLAVTSYNPKTGALIQSVDPVYGYAHTTERAVLIFFYWTRNDLMPEDEKQWVNHH</sequence>
<keyword evidence="3" id="KW-1185">Reference proteome</keyword>
<accession>A0ABV7VJZ0</accession>
<reference evidence="3" key="1">
    <citation type="journal article" date="2019" name="Int. J. Syst. Evol. Microbiol.">
        <title>The Global Catalogue of Microorganisms (GCM) 10K type strain sequencing project: providing services to taxonomists for standard genome sequencing and annotation.</title>
        <authorList>
            <consortium name="The Broad Institute Genomics Platform"/>
            <consortium name="The Broad Institute Genome Sequencing Center for Infectious Disease"/>
            <person name="Wu L."/>
            <person name="Ma J."/>
        </authorList>
    </citation>
    <scope>NUCLEOTIDE SEQUENCE [LARGE SCALE GENOMIC DNA]</scope>
    <source>
        <strain evidence="3">KCTC 42182</strain>
    </source>
</reference>
<protein>
    <submittedName>
        <fullName evidence="2">DUF6655 family protein</fullName>
    </submittedName>
</protein>
<gene>
    <name evidence="2" type="ORF">ACFOOQ_17160</name>
</gene>
<dbReference type="RefSeq" id="WP_379728827.1">
    <property type="nucleotide sequence ID" value="NZ_JBHRYJ010000004.1"/>
</dbReference>
<dbReference type="Proteomes" id="UP001595711">
    <property type="component" value="Unassembled WGS sequence"/>
</dbReference>
<comment type="caution">
    <text evidence="2">The sequence shown here is derived from an EMBL/GenBank/DDBJ whole genome shotgun (WGS) entry which is preliminary data.</text>
</comment>
<evidence type="ECO:0000313" key="3">
    <source>
        <dbReference type="Proteomes" id="UP001595711"/>
    </source>
</evidence>
<evidence type="ECO:0000256" key="1">
    <source>
        <dbReference type="SAM" id="SignalP"/>
    </source>
</evidence>
<feature type="chain" id="PRO_5046870614" evidence="1">
    <location>
        <begin position="20"/>
        <end position="202"/>
    </location>
</feature>
<proteinExistence type="predicted"/>
<dbReference type="PROSITE" id="PS51257">
    <property type="entry name" value="PROKAR_LIPOPROTEIN"/>
    <property type="match status" value="1"/>
</dbReference>
<keyword evidence="1" id="KW-0732">Signal</keyword>
<organism evidence="2 3">
    <name type="scientific">Ferrovibrio xuzhouensis</name>
    <dbReference type="NCBI Taxonomy" id="1576914"/>
    <lineage>
        <taxon>Bacteria</taxon>
        <taxon>Pseudomonadati</taxon>
        <taxon>Pseudomonadota</taxon>
        <taxon>Alphaproteobacteria</taxon>
        <taxon>Rhodospirillales</taxon>
        <taxon>Rhodospirillaceae</taxon>
        <taxon>Ferrovibrio</taxon>
    </lineage>
</organism>